<sequence length="1683" mass="192088">MDLFGYKKLMILLWKNFTLKRRKLVALVVEIILTILFGIILLAIRKFIIIKKTGPFSYNAHPINDLPSFIRSPVTVSYPWELAYVPSKSIVVQNIVENVKRDLNTNLKVIGFSSERAFEDYVEQTNNSKNVLAAIVFDHVFQSTNDPLPLKVKYYLRFSSLKKNNKFGDSFEASSWLTNSLFPSVPPVGPRNQQEEDGGSPGYISEGFLLVQHALDKAIMLHHSGTAAEKLFNGVRIFVQRFPYPMQYQDFFYVFAGIFIPLVTICIFSLNHLILIQSIVWEKENQLKEYQLMIGVSNWMIWAAYFFIFLCLYFLTIIYMCIILFFKIEPAPIFQYSDPVLVFIFLLFYAISLIFYSFMISTFFNKVNFAVALGGFLFFITYLPATRLLVNAGQMTLKQKLIFCLSCNVAMALGFKFLLDAESNKTGIKWSNIFSSANLDNFLFAYVLGMFLFDTFLYGLVTWYIEAVFPGQYGVPKPWNFFLKHSYWFGEPPKKQLEPIQHHETIENKYFEAEPTDLVAGIQIKHLHKVFKVNHAIKVAIKDLSLNLYEGQITVLLGHNGAGKSTTLSILSGLYPSTSGEAYVYGYEISQHMTEIRKFLGLCPQQNLLYNYLTVSEHLYFYCVIKGVPQNLRHQEIDNMLSAFNLLEKRDAFSKSLSGGMKRKLSIIVALIGNSKVVILDEPTSGMDPASRKATWDLLRTYKQDRTILLTTHYMDEADVLGDRIAIMATGSLQCCGSSIFLKHLYGVGYHIVMVKEPHCSVEGISELIHDHAPTATLESNAGTELSFVLPKEFTHRFEALFTALEERQTELGIASFGISVTTMEEVFLKVGHMEVSESHIQAKQSFPQKSKISIMSQNKNISSNVERAHSSTLNEIIMFNTGISLYCQQFHAMFMKKLIFSWRNWKITLIQILGLVVSTFVFFQSNYLVHHDEMARKMDLDQYGQTIVPFYISGSSNLTTSLLEHLESMLKSKNHKLKEVSGNLLDYLMENKECNRLCIIAFSVEVKTDETVFTVFFNNEAYHSPSLSLAVLDNILFMSLSGANASLTVFNKPQPRLDNKVIEGTINGQEVFLDMQLGIALLISSFSLLTVTERISKAKHIQFVSGVSVIVYWFSALVCDFIIFLFSCFLLLGLFKYCKVDIYVMDYHLLETMLILTLYGWSAIPLMYLMSFLFSRSSSAYIKLILFNFVSGTFTVFIDGILRDGTSTNLSNGTRKFIRNSFLLFPNYNLGKCISDYTVIYHMKILCTQKKNIHKFLNCSKENTEKNIYSLEEHTIGKHLIIMSIAGCLFILFIFFCDNTLWKLRTFLNKHVYFAIYKKYKKGIISKELSGESPDKDVEDERKRILEHSKELMNSPVLIKELTKIYFTYPVILAVKNISLEVQRQECFGLLGYNGAGKTSTFQILTGEQSPTSGDVFIDGFSITKNILKVKSRIGYCPQFDALLEYMSGREIMIMYARIWGVSEHQIHLYVNKHLSSLELEPHADNIIRTYSGGNKRRLSTAIAIMGKSSVIFLDEPSTGMDPVARHLLWNTVTKTRESGKAIIITSHSMEECDALCTKIAIMVKGKLMCLGSPQHLKNKFGDIHILKVKVKTEDKLEDFKYFIKMTFPDSILKEENQRILNYHLPKKDNSWGKVFGVLEKAKDRFNLEDYSISQITLEQVFLAFANPVSGLTAGDDEEQVP</sequence>
<evidence type="ECO:0000256" key="2">
    <source>
        <dbReference type="ARBA" id="ARBA00022448"/>
    </source>
</evidence>
<dbReference type="SUPFAM" id="SSF52540">
    <property type="entry name" value="P-loop containing nucleoside triphosphate hydrolases"/>
    <property type="match status" value="2"/>
</dbReference>
<dbReference type="STRING" id="43179.ENSSTOP00000021752"/>
<dbReference type="InterPro" id="IPR026082">
    <property type="entry name" value="ABCA"/>
</dbReference>
<dbReference type="CDD" id="cd03263">
    <property type="entry name" value="ABC_subfamily_A"/>
    <property type="match status" value="2"/>
</dbReference>
<dbReference type="EMBL" id="AGTP01030912">
    <property type="status" value="NOT_ANNOTATED_CDS"/>
    <property type="molecule type" value="Genomic_DNA"/>
</dbReference>
<comment type="catalytic activity">
    <reaction evidence="11">
        <text>cholesterol(in) + ATP + H2O = cholesterol(out) + ADP + phosphate + H(+)</text>
        <dbReference type="Rhea" id="RHEA:39051"/>
        <dbReference type="ChEBI" id="CHEBI:15377"/>
        <dbReference type="ChEBI" id="CHEBI:15378"/>
        <dbReference type="ChEBI" id="CHEBI:16113"/>
        <dbReference type="ChEBI" id="CHEBI:30616"/>
        <dbReference type="ChEBI" id="CHEBI:43474"/>
        <dbReference type="ChEBI" id="CHEBI:456216"/>
    </reaction>
    <physiologicalReaction direction="left-to-right" evidence="11">
        <dbReference type="Rhea" id="RHEA:39052"/>
    </physiologicalReaction>
</comment>
<dbReference type="PANTHER" id="PTHR19229:SF243">
    <property type="entry name" value="ATP-BINDING CASSETTE, SUB-FAMILY A (ABC1), MEMBER 15"/>
    <property type="match status" value="1"/>
</dbReference>
<reference evidence="15" key="1">
    <citation type="submission" date="2011-11" db="EMBL/GenBank/DDBJ databases">
        <title>The Draft Genome of Spermophilus tridecemlineatus.</title>
        <authorList>
            <consortium name="The Broad Institute Genome Assembly &amp; Analysis Group"/>
            <consortium name="Computational R&amp;D Group"/>
            <consortium name="and Sequencing Platform"/>
            <person name="Di Palma F."/>
            <person name="Alfoldi J."/>
            <person name="Johnson J."/>
            <person name="Berlin A."/>
            <person name="Gnerre S."/>
            <person name="Jaffe D."/>
            <person name="MacCallum I."/>
            <person name="Young S."/>
            <person name="Walker B.J."/>
            <person name="Lindblad-Toh K."/>
        </authorList>
    </citation>
    <scope>NUCLEOTIDE SEQUENCE [LARGE SCALE GENOMIC DNA]</scope>
</reference>
<keyword evidence="4" id="KW-0677">Repeat</keyword>
<feature type="transmembrane region" description="Helical" evidence="12">
    <location>
        <begin position="299"/>
        <end position="328"/>
    </location>
</feature>
<dbReference type="Ensembl" id="ENSSTOT00000029810.2">
    <property type="protein sequence ID" value="ENSSTOP00000021752.2"/>
    <property type="gene ID" value="ENSSTOG00000020081.2"/>
</dbReference>
<dbReference type="KEGG" id="iti:101976043"/>
<dbReference type="GeneID" id="101976043"/>
<feature type="transmembrane region" description="Helical" evidence="12">
    <location>
        <begin position="1277"/>
        <end position="1297"/>
    </location>
</feature>
<dbReference type="InterPro" id="IPR056264">
    <property type="entry name" value="R2_ABCA1-4-like"/>
</dbReference>
<protein>
    <submittedName>
        <fullName evidence="14">ATP-binding cassette sub-family A member 3-like</fullName>
    </submittedName>
</protein>
<dbReference type="GO" id="GO:0005737">
    <property type="term" value="C:cytoplasm"/>
    <property type="evidence" value="ECO:0007669"/>
    <property type="project" value="UniProtKB-ARBA"/>
</dbReference>
<dbReference type="Pfam" id="PF12698">
    <property type="entry name" value="ABC2_membrane_3"/>
    <property type="match status" value="2"/>
</dbReference>
<feature type="transmembrane region" description="Helical" evidence="12">
    <location>
        <begin position="1181"/>
        <end position="1203"/>
    </location>
</feature>
<dbReference type="GO" id="GO:0012505">
    <property type="term" value="C:endomembrane system"/>
    <property type="evidence" value="ECO:0007669"/>
    <property type="project" value="UniProtKB-SubCell"/>
</dbReference>
<feature type="domain" description="ABC transporter" evidence="13">
    <location>
        <begin position="1358"/>
        <end position="1591"/>
    </location>
</feature>
<dbReference type="PROSITE" id="PS00211">
    <property type="entry name" value="ABC_TRANSPORTER_1"/>
    <property type="match status" value="1"/>
</dbReference>
<dbReference type="HOGENOM" id="CLU_000604_19_1_1"/>
<keyword evidence="5" id="KW-0547">Nucleotide-binding</keyword>
<dbReference type="Pfam" id="PF23321">
    <property type="entry name" value="R1_ABCA1"/>
    <property type="match status" value="1"/>
</dbReference>
<feature type="transmembrane region" description="Helical" evidence="12">
    <location>
        <begin position="1154"/>
        <end position="1175"/>
    </location>
</feature>
<keyword evidence="7 12" id="KW-1133">Transmembrane helix</keyword>
<dbReference type="EMBL" id="AGTP01030911">
    <property type="status" value="NOT_ANNOTATED_CDS"/>
    <property type="molecule type" value="Genomic_DNA"/>
</dbReference>
<dbReference type="PANTHER" id="PTHR19229">
    <property type="entry name" value="ATP-BINDING CASSETTE TRANSPORTER SUBFAMILY A ABCA"/>
    <property type="match status" value="1"/>
</dbReference>
<dbReference type="GO" id="GO:0005319">
    <property type="term" value="F:lipid transporter activity"/>
    <property type="evidence" value="ECO:0007669"/>
    <property type="project" value="TreeGrafter"/>
</dbReference>
<dbReference type="FunFam" id="3.40.50.300:FF:000465">
    <property type="entry name" value="ATP-binding cassette, sub-family A (ABC1), member 3"/>
    <property type="match status" value="1"/>
</dbReference>
<feature type="transmembrane region" description="Helical" evidence="12">
    <location>
        <begin position="251"/>
        <end position="279"/>
    </location>
</feature>
<evidence type="ECO:0000256" key="7">
    <source>
        <dbReference type="ARBA" id="ARBA00022989"/>
    </source>
</evidence>
<evidence type="ECO:0000256" key="12">
    <source>
        <dbReference type="SAM" id="Phobius"/>
    </source>
</evidence>
<proteinExistence type="predicted"/>
<dbReference type="Proteomes" id="UP000005215">
    <property type="component" value="Unassembled WGS sequence"/>
</dbReference>
<evidence type="ECO:0000259" key="13">
    <source>
        <dbReference type="PROSITE" id="PS50893"/>
    </source>
</evidence>
<dbReference type="SMART" id="SM00382">
    <property type="entry name" value="AAA"/>
    <property type="match status" value="2"/>
</dbReference>
<gene>
    <name evidence="14" type="primary">LOC101976043</name>
</gene>
<dbReference type="eggNOG" id="KOG0059">
    <property type="taxonomic scope" value="Eukaryota"/>
</dbReference>
<feature type="transmembrane region" description="Helical" evidence="12">
    <location>
        <begin position="340"/>
        <end position="363"/>
    </location>
</feature>
<evidence type="ECO:0000313" key="14">
    <source>
        <dbReference type="Ensembl" id="ENSSTOP00000021752.2"/>
    </source>
</evidence>
<dbReference type="Gene3D" id="3.40.50.300">
    <property type="entry name" value="P-loop containing nucleotide triphosphate hydrolases"/>
    <property type="match status" value="2"/>
</dbReference>
<feature type="transmembrane region" description="Helical" evidence="12">
    <location>
        <begin position="443"/>
        <end position="465"/>
    </location>
</feature>
<keyword evidence="3 12" id="KW-0812">Transmembrane</keyword>
<reference evidence="14" key="2">
    <citation type="submission" date="2025-08" db="UniProtKB">
        <authorList>
            <consortium name="Ensembl"/>
        </authorList>
    </citation>
    <scope>IDENTIFICATION</scope>
</reference>
<feature type="transmembrane region" description="Helical" evidence="12">
    <location>
        <begin position="401"/>
        <end position="419"/>
    </location>
</feature>
<keyword evidence="8" id="KW-0445">Lipid transport</keyword>
<evidence type="ECO:0000256" key="1">
    <source>
        <dbReference type="ARBA" id="ARBA00004127"/>
    </source>
</evidence>
<evidence type="ECO:0000256" key="6">
    <source>
        <dbReference type="ARBA" id="ARBA00022840"/>
    </source>
</evidence>
<keyword evidence="10" id="KW-0325">Glycoprotein</keyword>
<evidence type="ECO:0000256" key="4">
    <source>
        <dbReference type="ARBA" id="ARBA00022737"/>
    </source>
</evidence>
<feature type="transmembrane region" description="Helical" evidence="12">
    <location>
        <begin position="906"/>
        <end position="924"/>
    </location>
</feature>
<keyword evidence="15" id="KW-1185">Reference proteome</keyword>
<dbReference type="RefSeq" id="XP_005323975.1">
    <property type="nucleotide sequence ID" value="XM_005323918.2"/>
</dbReference>
<dbReference type="InterPro" id="IPR003439">
    <property type="entry name" value="ABC_transporter-like_ATP-bd"/>
</dbReference>
<feature type="transmembrane region" description="Helical" evidence="12">
    <location>
        <begin position="1111"/>
        <end position="1133"/>
    </location>
</feature>
<evidence type="ECO:0000256" key="8">
    <source>
        <dbReference type="ARBA" id="ARBA00023055"/>
    </source>
</evidence>
<organism evidence="14 15">
    <name type="scientific">Ictidomys tridecemlineatus</name>
    <name type="common">Thirteen-lined ground squirrel</name>
    <name type="synonym">Spermophilus tridecemlineatus</name>
    <dbReference type="NCBI Taxonomy" id="43179"/>
    <lineage>
        <taxon>Eukaryota</taxon>
        <taxon>Metazoa</taxon>
        <taxon>Chordata</taxon>
        <taxon>Craniata</taxon>
        <taxon>Vertebrata</taxon>
        <taxon>Euteleostomi</taxon>
        <taxon>Mammalia</taxon>
        <taxon>Eutheria</taxon>
        <taxon>Euarchontoglires</taxon>
        <taxon>Glires</taxon>
        <taxon>Rodentia</taxon>
        <taxon>Sciuromorpha</taxon>
        <taxon>Sciuridae</taxon>
        <taxon>Xerinae</taxon>
        <taxon>Marmotini</taxon>
        <taxon>Ictidomys</taxon>
    </lineage>
</organism>
<dbReference type="PROSITE" id="PS50893">
    <property type="entry name" value="ABC_TRANSPORTER_2"/>
    <property type="match status" value="2"/>
</dbReference>
<dbReference type="FunFam" id="3.40.50.300:FF:000327">
    <property type="entry name" value="ATP-binding cassette sub-family A member 3"/>
    <property type="match status" value="1"/>
</dbReference>
<evidence type="ECO:0000313" key="15">
    <source>
        <dbReference type="Proteomes" id="UP000005215"/>
    </source>
</evidence>
<dbReference type="GO" id="GO:0016020">
    <property type="term" value="C:membrane"/>
    <property type="evidence" value="ECO:0007669"/>
    <property type="project" value="InterPro"/>
</dbReference>
<dbReference type="GO" id="GO:0005524">
    <property type="term" value="F:ATP binding"/>
    <property type="evidence" value="ECO:0007669"/>
    <property type="project" value="UniProtKB-KW"/>
</dbReference>
<dbReference type="InParanoid" id="I3NBK5"/>
<evidence type="ECO:0000256" key="5">
    <source>
        <dbReference type="ARBA" id="ARBA00022741"/>
    </source>
</evidence>
<comment type="subcellular location">
    <subcellularLocation>
        <location evidence="1">Endomembrane system</location>
        <topology evidence="1">Multi-pass membrane protein</topology>
    </subcellularLocation>
</comment>
<evidence type="ECO:0000256" key="11">
    <source>
        <dbReference type="ARBA" id="ARBA00050894"/>
    </source>
</evidence>
<dbReference type="OrthoDB" id="10255969at2759"/>
<feature type="transmembrane region" description="Helical" evidence="12">
    <location>
        <begin position="24"/>
        <end position="44"/>
    </location>
</feature>
<dbReference type="GO" id="GO:0140359">
    <property type="term" value="F:ABC-type transporter activity"/>
    <property type="evidence" value="ECO:0007669"/>
    <property type="project" value="InterPro"/>
</dbReference>
<dbReference type="InterPro" id="IPR013525">
    <property type="entry name" value="ABC2_TM"/>
</dbReference>
<keyword evidence="2" id="KW-0813">Transport</keyword>
<reference evidence="14" key="3">
    <citation type="submission" date="2025-09" db="UniProtKB">
        <authorList>
            <consortium name="Ensembl"/>
        </authorList>
    </citation>
    <scope>IDENTIFICATION</scope>
</reference>
<dbReference type="Pfam" id="PF00005">
    <property type="entry name" value="ABC_tran"/>
    <property type="match status" value="2"/>
</dbReference>
<feature type="domain" description="ABC transporter" evidence="13">
    <location>
        <begin position="522"/>
        <end position="755"/>
    </location>
</feature>
<accession>I3NBK5</accession>
<feature type="transmembrane region" description="Helical" evidence="12">
    <location>
        <begin position="369"/>
        <end position="389"/>
    </location>
</feature>
<dbReference type="InterPro" id="IPR027417">
    <property type="entry name" value="P-loop_NTPase"/>
</dbReference>
<dbReference type="InterPro" id="IPR003593">
    <property type="entry name" value="AAA+_ATPase"/>
</dbReference>
<keyword evidence="6" id="KW-0067">ATP-binding</keyword>
<dbReference type="GO" id="GO:0016887">
    <property type="term" value="F:ATP hydrolysis activity"/>
    <property type="evidence" value="ECO:0007669"/>
    <property type="project" value="InterPro"/>
</dbReference>
<evidence type="ECO:0000256" key="10">
    <source>
        <dbReference type="ARBA" id="ARBA00023180"/>
    </source>
</evidence>
<keyword evidence="9 12" id="KW-0472">Membrane</keyword>
<dbReference type="InterPro" id="IPR017871">
    <property type="entry name" value="ABC_transporter-like_CS"/>
</dbReference>
<dbReference type="GO" id="GO:0002244">
    <property type="term" value="P:hematopoietic progenitor cell differentiation"/>
    <property type="evidence" value="ECO:0007669"/>
    <property type="project" value="Ensembl"/>
</dbReference>
<name>I3NBK5_ICTTR</name>
<evidence type="ECO:0000256" key="9">
    <source>
        <dbReference type="ARBA" id="ARBA00023136"/>
    </source>
</evidence>
<dbReference type="GeneTree" id="ENSGT00940000162242"/>
<dbReference type="FunCoup" id="I3NBK5">
    <property type="interactions" value="339"/>
</dbReference>
<evidence type="ECO:0000256" key="3">
    <source>
        <dbReference type="ARBA" id="ARBA00022692"/>
    </source>
</evidence>